<comment type="caution">
    <text evidence="2">The sequence shown here is derived from an EMBL/GenBank/DDBJ whole genome shotgun (WGS) entry which is preliminary data.</text>
</comment>
<name>A0A2S7KPF4_9FLAO</name>
<protein>
    <submittedName>
        <fullName evidence="2">Glyoxalase</fullName>
    </submittedName>
</protein>
<gene>
    <name evidence="2" type="ORF">BST85_06075</name>
</gene>
<reference evidence="2 3" key="1">
    <citation type="submission" date="2016-11" db="EMBL/GenBank/DDBJ databases">
        <title>Trade-off between light-utilization and light-protection in marine flavobacteria.</title>
        <authorList>
            <person name="Kumagai Y."/>
        </authorList>
    </citation>
    <scope>NUCLEOTIDE SEQUENCE [LARGE SCALE GENOMIC DNA]</scope>
    <source>
        <strain evidence="2 3">NBRC 107741</strain>
    </source>
</reference>
<dbReference type="Proteomes" id="UP000239800">
    <property type="component" value="Unassembled WGS sequence"/>
</dbReference>
<dbReference type="Pfam" id="PF00903">
    <property type="entry name" value="Glyoxalase"/>
    <property type="match status" value="1"/>
</dbReference>
<dbReference type="EMBL" id="MQUB01000001">
    <property type="protein sequence ID" value="PQB04514.1"/>
    <property type="molecule type" value="Genomic_DNA"/>
</dbReference>
<dbReference type="PANTHER" id="PTHR21366">
    <property type="entry name" value="GLYOXALASE FAMILY PROTEIN"/>
    <property type="match status" value="1"/>
</dbReference>
<dbReference type="InterPro" id="IPR037523">
    <property type="entry name" value="VOC_core"/>
</dbReference>
<dbReference type="RefSeq" id="WP_104812439.1">
    <property type="nucleotide sequence ID" value="NZ_MQUB01000001.1"/>
</dbReference>
<feature type="domain" description="VOC" evidence="1">
    <location>
        <begin position="8"/>
        <end position="127"/>
    </location>
</feature>
<sequence>MLDFKLNFLDHVAIHVKDIETSIRWYEKTLGLKRYELPEWKPYPIFLLAGKTGIALFPADLDDTEVTFHSRNVKIDHYAFQVSREDLDRAILHYEQLGLEYNFQDHHYFHSVYTKDPDGHTVELTAIVVAEDQFYQKEP</sequence>
<dbReference type="AlphaFoldDB" id="A0A2S7KPF4"/>
<dbReference type="InterPro" id="IPR029068">
    <property type="entry name" value="Glyas_Bleomycin-R_OHBP_Dase"/>
</dbReference>
<evidence type="ECO:0000313" key="2">
    <source>
        <dbReference type="EMBL" id="PQB04514.1"/>
    </source>
</evidence>
<accession>A0A2S7KPF4</accession>
<proteinExistence type="predicted"/>
<evidence type="ECO:0000259" key="1">
    <source>
        <dbReference type="PROSITE" id="PS51819"/>
    </source>
</evidence>
<dbReference type="InterPro" id="IPR004360">
    <property type="entry name" value="Glyas_Fos-R_dOase_dom"/>
</dbReference>
<organism evidence="2 3">
    <name type="scientific">Aureitalea marina</name>
    <dbReference type="NCBI Taxonomy" id="930804"/>
    <lineage>
        <taxon>Bacteria</taxon>
        <taxon>Pseudomonadati</taxon>
        <taxon>Bacteroidota</taxon>
        <taxon>Flavobacteriia</taxon>
        <taxon>Flavobacteriales</taxon>
        <taxon>Flavobacteriaceae</taxon>
        <taxon>Aureitalea</taxon>
    </lineage>
</organism>
<dbReference type="SUPFAM" id="SSF54593">
    <property type="entry name" value="Glyoxalase/Bleomycin resistance protein/Dihydroxybiphenyl dioxygenase"/>
    <property type="match status" value="1"/>
</dbReference>
<dbReference type="PROSITE" id="PS51819">
    <property type="entry name" value="VOC"/>
    <property type="match status" value="1"/>
</dbReference>
<keyword evidence="3" id="KW-1185">Reference proteome</keyword>
<dbReference type="OrthoDB" id="192739at2"/>
<evidence type="ECO:0000313" key="3">
    <source>
        <dbReference type="Proteomes" id="UP000239800"/>
    </source>
</evidence>
<dbReference type="PANTHER" id="PTHR21366:SF14">
    <property type="entry name" value="GLYOXALASE DOMAIN-CONTAINING PROTEIN 5"/>
    <property type="match status" value="1"/>
</dbReference>
<dbReference type="InterPro" id="IPR050383">
    <property type="entry name" value="GlyoxalaseI/FosfomycinResist"/>
</dbReference>
<dbReference type="Gene3D" id="3.10.180.10">
    <property type="entry name" value="2,3-Dihydroxybiphenyl 1,2-Dioxygenase, domain 1"/>
    <property type="match status" value="1"/>
</dbReference>